<evidence type="ECO:0000256" key="6">
    <source>
        <dbReference type="ARBA" id="ARBA00047561"/>
    </source>
</evidence>
<keyword evidence="4" id="KW-0520">NAD</keyword>
<dbReference type="PANTHER" id="PTHR35330:SF1">
    <property type="entry name" value="SIROHEME BIOSYNTHESIS PROTEIN MET8"/>
    <property type="match status" value="1"/>
</dbReference>
<dbReference type="Gene3D" id="3.40.50.720">
    <property type="entry name" value="NAD(P)-binding Rossmann-like Domain"/>
    <property type="match status" value="1"/>
</dbReference>
<dbReference type="AlphaFoldDB" id="A0A2T2WN91"/>
<dbReference type="Gene3D" id="3.30.160.110">
    <property type="entry name" value="Siroheme synthase, domain 2"/>
    <property type="match status" value="1"/>
</dbReference>
<evidence type="ECO:0000313" key="7">
    <source>
        <dbReference type="EMBL" id="PSR23709.1"/>
    </source>
</evidence>
<dbReference type="SUPFAM" id="SSF75615">
    <property type="entry name" value="Siroheme synthase middle domains-like"/>
    <property type="match status" value="1"/>
</dbReference>
<keyword evidence="3" id="KW-0560">Oxidoreductase</keyword>
<organism evidence="7 8">
    <name type="scientific">Sulfobacillus benefaciens</name>
    <dbReference type="NCBI Taxonomy" id="453960"/>
    <lineage>
        <taxon>Bacteria</taxon>
        <taxon>Bacillati</taxon>
        <taxon>Bacillota</taxon>
        <taxon>Clostridia</taxon>
        <taxon>Eubacteriales</taxon>
        <taxon>Clostridiales Family XVII. Incertae Sedis</taxon>
        <taxon>Sulfobacillus</taxon>
    </lineage>
</organism>
<dbReference type="InterPro" id="IPR036291">
    <property type="entry name" value="NAD(P)-bd_dom_sf"/>
</dbReference>
<evidence type="ECO:0000256" key="3">
    <source>
        <dbReference type="ARBA" id="ARBA00023002"/>
    </source>
</evidence>
<dbReference type="Pfam" id="PF13241">
    <property type="entry name" value="NAD_binding_7"/>
    <property type="match status" value="1"/>
</dbReference>
<dbReference type="InterPro" id="IPR028161">
    <property type="entry name" value="Met8-like"/>
</dbReference>
<dbReference type="GO" id="GO:0019354">
    <property type="term" value="P:siroheme biosynthetic process"/>
    <property type="evidence" value="ECO:0007669"/>
    <property type="project" value="UniProtKB-UniPathway"/>
</dbReference>
<dbReference type="GO" id="GO:0043115">
    <property type="term" value="F:precorrin-2 dehydrogenase activity"/>
    <property type="evidence" value="ECO:0007669"/>
    <property type="project" value="UniProtKB-EC"/>
</dbReference>
<sequence>MSFVPVLVTTAGRQVIVAGGGSQAEWKVHRLTRTNVAVTVISDAFQPSLDMWRNHPLVTIRHGTIEASDLAPSSLVFLADEARAQAEAIKTASEQKGAWINVVDQPAWCDFYSMAELRRGDLIVAVATSGKAPGLARDVRDLLEQLLGDHWAQTVDTRAKQRLISSSRTSEIR</sequence>
<evidence type="ECO:0000256" key="4">
    <source>
        <dbReference type="ARBA" id="ARBA00023027"/>
    </source>
</evidence>
<comment type="catalytic activity">
    <reaction evidence="6">
        <text>precorrin-2 + NAD(+) = sirohydrochlorin + NADH + 2 H(+)</text>
        <dbReference type="Rhea" id="RHEA:15613"/>
        <dbReference type="ChEBI" id="CHEBI:15378"/>
        <dbReference type="ChEBI" id="CHEBI:57540"/>
        <dbReference type="ChEBI" id="CHEBI:57945"/>
        <dbReference type="ChEBI" id="CHEBI:58351"/>
        <dbReference type="ChEBI" id="CHEBI:58827"/>
        <dbReference type="EC" id="1.3.1.76"/>
    </reaction>
</comment>
<dbReference type="PANTHER" id="PTHR35330">
    <property type="entry name" value="SIROHEME BIOSYNTHESIS PROTEIN MET8"/>
    <property type="match status" value="1"/>
</dbReference>
<dbReference type="EC" id="1.3.1.76" evidence="2"/>
<evidence type="ECO:0000256" key="1">
    <source>
        <dbReference type="ARBA" id="ARBA00005010"/>
    </source>
</evidence>
<dbReference type="Proteomes" id="UP000242699">
    <property type="component" value="Unassembled WGS sequence"/>
</dbReference>
<proteinExistence type="predicted"/>
<evidence type="ECO:0000256" key="5">
    <source>
        <dbReference type="ARBA" id="ARBA00023244"/>
    </source>
</evidence>
<dbReference type="UniPathway" id="UPA00262">
    <property type="reaction ID" value="UER00222"/>
</dbReference>
<keyword evidence="5" id="KW-0627">Porphyrin biosynthesis</keyword>
<comment type="caution">
    <text evidence="7">The sequence shown here is derived from an EMBL/GenBank/DDBJ whole genome shotgun (WGS) entry which is preliminary data.</text>
</comment>
<dbReference type="InterPro" id="IPR006367">
    <property type="entry name" value="Sirohaem_synthase_N"/>
</dbReference>
<gene>
    <name evidence="7" type="ORF">C7B43_19880</name>
</gene>
<dbReference type="NCBIfam" id="TIGR01470">
    <property type="entry name" value="cysG_Nterm"/>
    <property type="match status" value="1"/>
</dbReference>
<dbReference type="SUPFAM" id="SSF51735">
    <property type="entry name" value="NAD(P)-binding Rossmann-fold domains"/>
    <property type="match status" value="1"/>
</dbReference>
<accession>A0A2T2WN91</accession>
<name>A0A2T2WN91_9FIRM</name>
<evidence type="ECO:0000256" key="2">
    <source>
        <dbReference type="ARBA" id="ARBA00012400"/>
    </source>
</evidence>
<dbReference type="GO" id="GO:0004325">
    <property type="term" value="F:ferrochelatase activity"/>
    <property type="evidence" value="ECO:0007669"/>
    <property type="project" value="InterPro"/>
</dbReference>
<reference evidence="7 8" key="1">
    <citation type="journal article" date="2014" name="BMC Genomics">
        <title>Comparison of environmental and isolate Sulfobacillus genomes reveals diverse carbon, sulfur, nitrogen, and hydrogen metabolisms.</title>
        <authorList>
            <person name="Justice N.B."/>
            <person name="Norman A."/>
            <person name="Brown C.T."/>
            <person name="Singh A."/>
            <person name="Thomas B.C."/>
            <person name="Banfield J.F."/>
        </authorList>
    </citation>
    <scope>NUCLEOTIDE SEQUENCE [LARGE SCALE GENOMIC DNA]</scope>
    <source>
        <strain evidence="7">AMDSBA1</strain>
    </source>
</reference>
<comment type="pathway">
    <text evidence="1">Porphyrin-containing compound metabolism; siroheme biosynthesis; sirohydrochlorin from precorrin-2: step 1/1.</text>
</comment>
<dbReference type="EMBL" id="PXYT01000090">
    <property type="protein sequence ID" value="PSR23709.1"/>
    <property type="molecule type" value="Genomic_DNA"/>
</dbReference>
<protein>
    <recommendedName>
        <fullName evidence="2">precorrin-2 dehydrogenase</fullName>
        <ecNumber evidence="2">1.3.1.76</ecNumber>
    </recommendedName>
</protein>
<evidence type="ECO:0000313" key="8">
    <source>
        <dbReference type="Proteomes" id="UP000242699"/>
    </source>
</evidence>